<evidence type="ECO:0000256" key="3">
    <source>
        <dbReference type="ARBA" id="ARBA00023002"/>
    </source>
</evidence>
<comment type="caution">
    <text evidence="5">The sequence shown here is derived from an EMBL/GenBank/DDBJ whole genome shotgun (WGS) entry which is preliminary data.</text>
</comment>
<gene>
    <name evidence="5" type="ORF">GIS00_14375</name>
</gene>
<dbReference type="InterPro" id="IPR050627">
    <property type="entry name" value="Nitroreductase/BluB"/>
</dbReference>
<dbReference type="RefSeq" id="WP_322097965.1">
    <property type="nucleotide sequence ID" value="NZ_WLYK01000005.1"/>
</dbReference>
<dbReference type="InterPro" id="IPR000415">
    <property type="entry name" value="Nitroreductase-like"/>
</dbReference>
<feature type="domain" description="Nitroreductase" evidence="4">
    <location>
        <begin position="11"/>
        <end position="188"/>
    </location>
</feature>
<keyword evidence="6" id="KW-1185">Reference proteome</keyword>
<evidence type="ECO:0000256" key="1">
    <source>
        <dbReference type="ARBA" id="ARBA00022630"/>
    </source>
</evidence>
<dbReference type="GO" id="GO:0016491">
    <property type="term" value="F:oxidoreductase activity"/>
    <property type="evidence" value="ECO:0007669"/>
    <property type="project" value="UniProtKB-KW"/>
</dbReference>
<evidence type="ECO:0000256" key="2">
    <source>
        <dbReference type="ARBA" id="ARBA00022643"/>
    </source>
</evidence>
<dbReference type="Gene3D" id="3.40.109.10">
    <property type="entry name" value="NADH Oxidase"/>
    <property type="match status" value="1"/>
</dbReference>
<evidence type="ECO:0000313" key="5">
    <source>
        <dbReference type="EMBL" id="MTD15126.1"/>
    </source>
</evidence>
<dbReference type="Pfam" id="PF00881">
    <property type="entry name" value="Nitroreductase"/>
    <property type="match status" value="1"/>
</dbReference>
<dbReference type="CDD" id="cd02062">
    <property type="entry name" value="Nitro_FMN_reductase"/>
    <property type="match status" value="1"/>
</dbReference>
<keyword evidence="1" id="KW-0285">Flavoprotein</keyword>
<keyword evidence="3" id="KW-0560">Oxidoreductase</keyword>
<name>A0A7K1FLY8_9ACTN</name>
<evidence type="ECO:0000259" key="4">
    <source>
        <dbReference type="Pfam" id="PF00881"/>
    </source>
</evidence>
<protein>
    <submittedName>
        <fullName evidence="5">Oxidoreductase</fullName>
    </submittedName>
</protein>
<proteinExistence type="predicted"/>
<dbReference type="PANTHER" id="PTHR23026">
    <property type="entry name" value="NADPH NITROREDUCTASE"/>
    <property type="match status" value="1"/>
</dbReference>
<organism evidence="5 6">
    <name type="scientific">Nakamurella alba</name>
    <dbReference type="NCBI Taxonomy" id="2665158"/>
    <lineage>
        <taxon>Bacteria</taxon>
        <taxon>Bacillati</taxon>
        <taxon>Actinomycetota</taxon>
        <taxon>Actinomycetes</taxon>
        <taxon>Nakamurellales</taxon>
        <taxon>Nakamurellaceae</taxon>
        <taxon>Nakamurella</taxon>
    </lineage>
</organism>
<keyword evidence="2" id="KW-0288">FMN</keyword>
<reference evidence="5 6" key="1">
    <citation type="submission" date="2019-11" db="EMBL/GenBank/DDBJ databases">
        <authorList>
            <person name="Jiang L.-Q."/>
        </authorList>
    </citation>
    <scope>NUCLEOTIDE SEQUENCE [LARGE SCALE GENOMIC DNA]</scope>
    <source>
        <strain evidence="5 6">YIM 132087</strain>
    </source>
</reference>
<dbReference type="EMBL" id="WLYK01000005">
    <property type="protein sequence ID" value="MTD15126.1"/>
    <property type="molecule type" value="Genomic_DNA"/>
</dbReference>
<dbReference type="SUPFAM" id="SSF55469">
    <property type="entry name" value="FMN-dependent nitroreductase-like"/>
    <property type="match status" value="1"/>
</dbReference>
<dbReference type="InterPro" id="IPR029479">
    <property type="entry name" value="Nitroreductase"/>
</dbReference>
<sequence>MEFYDVVSTAWTNRFYKKEPVDLAVLEKAFDAARFGPQGGNRQPVHFIVVTDPAVKAKLKEWYLVPWNEYLDNARKADIAIGGQAGFEVPEYLKKADDFANELDEIPVLVVAVAELAGLHPTDLDSGRLSIVGGGSVYPSIQNFLLGLRNVGLGGALTTLLCHYEAEVKELLDIPDGYITAATIAVGWPSKGFPKKLSRKPVSEYYSVGKFGQKAEA</sequence>
<evidence type="ECO:0000313" key="6">
    <source>
        <dbReference type="Proteomes" id="UP000460221"/>
    </source>
</evidence>
<dbReference type="AlphaFoldDB" id="A0A7K1FLY8"/>
<dbReference type="Proteomes" id="UP000460221">
    <property type="component" value="Unassembled WGS sequence"/>
</dbReference>
<dbReference type="PANTHER" id="PTHR23026:SF90">
    <property type="entry name" value="IODOTYROSINE DEIODINASE 1"/>
    <property type="match status" value="1"/>
</dbReference>
<accession>A0A7K1FLY8</accession>